<protein>
    <submittedName>
        <fullName evidence="1">Uncharacterized protein</fullName>
    </submittedName>
</protein>
<evidence type="ECO:0000313" key="1">
    <source>
        <dbReference type="EMBL" id="MBB5282936.1"/>
    </source>
</evidence>
<dbReference type="EMBL" id="JACHGF010000002">
    <property type="protein sequence ID" value="MBB5282936.1"/>
    <property type="molecule type" value="Genomic_DNA"/>
</dbReference>
<proteinExistence type="predicted"/>
<reference evidence="1 2" key="1">
    <citation type="submission" date="2020-08" db="EMBL/GenBank/DDBJ databases">
        <title>Genomic Encyclopedia of Type Strains, Phase IV (KMG-IV): sequencing the most valuable type-strain genomes for metagenomic binning, comparative biology and taxonomic classification.</title>
        <authorList>
            <person name="Goeker M."/>
        </authorList>
    </citation>
    <scope>NUCLEOTIDE SEQUENCE [LARGE SCALE GENOMIC DNA]</scope>
    <source>
        <strain evidence="1 2">DSM 105074</strain>
    </source>
</reference>
<organism evidence="1 2">
    <name type="scientific">Rhabdobacter roseus</name>
    <dbReference type="NCBI Taxonomy" id="1655419"/>
    <lineage>
        <taxon>Bacteria</taxon>
        <taxon>Pseudomonadati</taxon>
        <taxon>Bacteroidota</taxon>
        <taxon>Cytophagia</taxon>
        <taxon>Cytophagales</taxon>
        <taxon>Cytophagaceae</taxon>
        <taxon>Rhabdobacter</taxon>
    </lineage>
</organism>
<dbReference type="AlphaFoldDB" id="A0A840TFM4"/>
<sequence length="34" mass="3772">MDIPSPLKVDSAKYLGGAQAQRQPASQLVRYLNR</sequence>
<evidence type="ECO:0000313" key="2">
    <source>
        <dbReference type="Proteomes" id="UP000557307"/>
    </source>
</evidence>
<gene>
    <name evidence="1" type="ORF">HNQ92_001062</name>
</gene>
<dbReference type="Proteomes" id="UP000557307">
    <property type="component" value="Unassembled WGS sequence"/>
</dbReference>
<comment type="caution">
    <text evidence="1">The sequence shown here is derived from an EMBL/GenBank/DDBJ whole genome shotgun (WGS) entry which is preliminary data.</text>
</comment>
<keyword evidence="2" id="KW-1185">Reference proteome</keyword>
<accession>A0A840TFM4</accession>
<name>A0A840TFM4_9BACT</name>